<dbReference type="InterPro" id="IPR036010">
    <property type="entry name" value="2Fe-2S_ferredoxin-like_sf"/>
</dbReference>
<organism evidence="5 6">
    <name type="scientific">Oedothorax gibbosus</name>
    <dbReference type="NCBI Taxonomy" id="931172"/>
    <lineage>
        <taxon>Eukaryota</taxon>
        <taxon>Metazoa</taxon>
        <taxon>Ecdysozoa</taxon>
        <taxon>Arthropoda</taxon>
        <taxon>Chelicerata</taxon>
        <taxon>Arachnida</taxon>
        <taxon>Araneae</taxon>
        <taxon>Araneomorphae</taxon>
        <taxon>Entelegynae</taxon>
        <taxon>Araneoidea</taxon>
        <taxon>Linyphiidae</taxon>
        <taxon>Erigoninae</taxon>
        <taxon>Oedothorax</taxon>
    </lineage>
</organism>
<evidence type="ECO:0008006" key="7">
    <source>
        <dbReference type="Google" id="ProtNLM"/>
    </source>
</evidence>
<evidence type="ECO:0000256" key="4">
    <source>
        <dbReference type="ARBA" id="ARBA00023014"/>
    </source>
</evidence>
<dbReference type="AlphaFoldDB" id="A0AAV6V647"/>
<accession>A0AAV6V647</accession>
<keyword evidence="3" id="KW-0408">Iron</keyword>
<dbReference type="GO" id="GO:0009055">
    <property type="term" value="F:electron transfer activity"/>
    <property type="evidence" value="ECO:0007669"/>
    <property type="project" value="TreeGrafter"/>
</dbReference>
<dbReference type="Proteomes" id="UP000827092">
    <property type="component" value="Unassembled WGS sequence"/>
</dbReference>
<gene>
    <name evidence="5" type="ORF">JTE90_016659</name>
</gene>
<dbReference type="PANTHER" id="PTHR23426">
    <property type="entry name" value="FERREDOXIN/ADRENODOXIN"/>
    <property type="match status" value="1"/>
</dbReference>
<dbReference type="Gene3D" id="3.10.20.30">
    <property type="match status" value="1"/>
</dbReference>
<dbReference type="SUPFAM" id="SSF54292">
    <property type="entry name" value="2Fe-2S ferredoxin-like"/>
    <property type="match status" value="1"/>
</dbReference>
<dbReference type="GO" id="GO:0140647">
    <property type="term" value="P:P450-containing electron transport chain"/>
    <property type="evidence" value="ECO:0007669"/>
    <property type="project" value="InterPro"/>
</dbReference>
<sequence>MILSISSRVLFNVSKHSVIGNYRSYVLASFLNRGNSNFGPIICNSRSYCISEKLDEKWVTVSFLRKDGTRFKRRGKVGDLVKNLIDEWDDPDLDGYGVCGGFTTCSTCQLIFPREHFEKLPKPSSDEKDLLTFTNLSDRSRCGCCVEITEQMDGMTLEVPPNPSSPN</sequence>
<dbReference type="InterPro" id="IPR001055">
    <property type="entry name" value="Adrenodoxin-like"/>
</dbReference>
<evidence type="ECO:0000256" key="2">
    <source>
        <dbReference type="ARBA" id="ARBA00022723"/>
    </source>
</evidence>
<comment type="caution">
    <text evidence="5">The sequence shown here is derived from an EMBL/GenBank/DDBJ whole genome shotgun (WGS) entry which is preliminary data.</text>
</comment>
<evidence type="ECO:0000256" key="3">
    <source>
        <dbReference type="ARBA" id="ARBA00023004"/>
    </source>
</evidence>
<keyword evidence="1" id="KW-0001">2Fe-2S</keyword>
<evidence type="ECO:0000313" key="5">
    <source>
        <dbReference type="EMBL" id="KAG8191146.1"/>
    </source>
</evidence>
<evidence type="ECO:0000256" key="1">
    <source>
        <dbReference type="ARBA" id="ARBA00022714"/>
    </source>
</evidence>
<dbReference type="GO" id="GO:0046872">
    <property type="term" value="F:metal ion binding"/>
    <property type="evidence" value="ECO:0007669"/>
    <property type="project" value="UniProtKB-KW"/>
</dbReference>
<protein>
    <recommendedName>
        <fullName evidence="7">Ferredoxin</fullName>
    </recommendedName>
</protein>
<dbReference type="GO" id="GO:0005739">
    <property type="term" value="C:mitochondrion"/>
    <property type="evidence" value="ECO:0007669"/>
    <property type="project" value="TreeGrafter"/>
</dbReference>
<dbReference type="GO" id="GO:0051537">
    <property type="term" value="F:2 iron, 2 sulfur cluster binding"/>
    <property type="evidence" value="ECO:0007669"/>
    <property type="project" value="UniProtKB-KW"/>
</dbReference>
<keyword evidence="4" id="KW-0411">Iron-sulfur</keyword>
<dbReference type="EMBL" id="JAFNEN010000165">
    <property type="protein sequence ID" value="KAG8191146.1"/>
    <property type="molecule type" value="Genomic_DNA"/>
</dbReference>
<dbReference type="InterPro" id="IPR012675">
    <property type="entry name" value="Beta-grasp_dom_sf"/>
</dbReference>
<proteinExistence type="predicted"/>
<dbReference type="PANTHER" id="PTHR23426:SF76">
    <property type="entry name" value="ADRENODOXIN-LIKE PROTEIN 2, MITOCHONDRIAL"/>
    <property type="match status" value="1"/>
</dbReference>
<keyword evidence="6" id="KW-1185">Reference proteome</keyword>
<reference evidence="5 6" key="1">
    <citation type="journal article" date="2022" name="Nat. Ecol. Evol.">
        <title>A masculinizing supergene underlies an exaggerated male reproductive morph in a spider.</title>
        <authorList>
            <person name="Hendrickx F."/>
            <person name="De Corte Z."/>
            <person name="Sonet G."/>
            <person name="Van Belleghem S.M."/>
            <person name="Kostlbacher S."/>
            <person name="Vangestel C."/>
        </authorList>
    </citation>
    <scope>NUCLEOTIDE SEQUENCE [LARGE SCALE GENOMIC DNA]</scope>
    <source>
        <strain evidence="5">W744_W776</strain>
    </source>
</reference>
<evidence type="ECO:0000313" key="6">
    <source>
        <dbReference type="Proteomes" id="UP000827092"/>
    </source>
</evidence>
<name>A0AAV6V647_9ARAC</name>
<keyword evidence="2" id="KW-0479">Metal-binding</keyword>